<keyword evidence="3" id="KW-0804">Transcription</keyword>
<reference evidence="7" key="1">
    <citation type="submission" date="2024-02" db="EMBL/GenBank/DDBJ databases">
        <authorList>
            <consortium name="ELIXIR-Norway"/>
            <consortium name="Elixir Norway"/>
        </authorList>
    </citation>
    <scope>NUCLEOTIDE SEQUENCE</scope>
</reference>
<evidence type="ECO:0000313" key="7">
    <source>
        <dbReference type="EMBL" id="CAK9270495.1"/>
    </source>
</evidence>
<dbReference type="SMART" id="SM00353">
    <property type="entry name" value="HLH"/>
    <property type="match status" value="1"/>
</dbReference>
<feature type="domain" description="BHLH" evidence="6">
    <location>
        <begin position="575"/>
        <end position="624"/>
    </location>
</feature>
<evidence type="ECO:0000313" key="8">
    <source>
        <dbReference type="Proteomes" id="UP001497444"/>
    </source>
</evidence>
<dbReference type="Pfam" id="PF00010">
    <property type="entry name" value="HLH"/>
    <property type="match status" value="1"/>
</dbReference>
<evidence type="ECO:0000256" key="1">
    <source>
        <dbReference type="ARBA" id="ARBA00004123"/>
    </source>
</evidence>
<dbReference type="SUPFAM" id="SSF47459">
    <property type="entry name" value="HLH, helix-loop-helix DNA-binding domain"/>
    <property type="match status" value="1"/>
</dbReference>
<dbReference type="InterPro" id="IPR011598">
    <property type="entry name" value="bHLH_dom"/>
</dbReference>
<feature type="region of interest" description="Disordered" evidence="5">
    <location>
        <begin position="1"/>
        <end position="21"/>
    </location>
</feature>
<feature type="compositionally biased region" description="Polar residues" evidence="5">
    <location>
        <begin position="509"/>
        <end position="525"/>
    </location>
</feature>
<dbReference type="InterPro" id="IPR045843">
    <property type="entry name" value="IND-like"/>
</dbReference>
<evidence type="ECO:0000256" key="3">
    <source>
        <dbReference type="ARBA" id="ARBA00023163"/>
    </source>
</evidence>
<evidence type="ECO:0000256" key="2">
    <source>
        <dbReference type="ARBA" id="ARBA00023015"/>
    </source>
</evidence>
<comment type="subcellular location">
    <subcellularLocation>
        <location evidence="1">Nucleus</location>
    </subcellularLocation>
</comment>
<sequence length="652" mass="69781">MESGSTSAEETSSSTDLHPLQSNLGDASCMWDSWTGHDASSAAGDELITSTANSAADQALGCTSSSRQLLTFQQQSDILSSPGWFSGFCNPICPPHAASGVMCQNPAAADPAADDPPCTSSFTSDGQLVQSAMCNSSPDPDQYCDIAGFEFADHRYVRTAAKHHHPESAHYYTMSPTACDEGLSSESYSNYSRADNKSVYAKPLQVAPLTALQLLQSIDPDSPSSPLSLYCNSPLPSFGNWDGGAGHHGLPASTWADCSPPTSQPPAGCTTLQLMHHDADGGQSTDAGSCQYNSTELQQLQASSKRELFPAMTDTSAPADPYYTIYHPARPAICDHPSISSCMIDGAVQFDPALIQRSSGTRGLVCNTENLLNATRVNCFSTPWSPITHEDIQLDSGNSGRGSMEVLSSALSEAERRTSGSLCFSQDFQLTQQEERAASSTVGMTTVLGNAVHTSCSGSEILVADPAPQHLRDLQRPAAAKHRLELVEIDCDDVEASPAPRPKRKATYEPSSSATARQRIQNPRAGSQALEPKSNACNNKITSSSSSLSFEVSMDMIAVGPALNTNGKPRARRGSATDPQSIYARHRRNKINERLKTLQHLVPNGAKVDIVTMLEAAIDYVKYLQDQVKLLKMEQWMSATPTIYNGVDISAI</sequence>
<dbReference type="EMBL" id="OZ020098">
    <property type="protein sequence ID" value="CAK9270495.1"/>
    <property type="molecule type" value="Genomic_DNA"/>
</dbReference>
<organism evidence="7 8">
    <name type="scientific">Sphagnum jensenii</name>
    <dbReference type="NCBI Taxonomy" id="128206"/>
    <lineage>
        <taxon>Eukaryota</taxon>
        <taxon>Viridiplantae</taxon>
        <taxon>Streptophyta</taxon>
        <taxon>Embryophyta</taxon>
        <taxon>Bryophyta</taxon>
        <taxon>Sphagnophytina</taxon>
        <taxon>Sphagnopsida</taxon>
        <taxon>Sphagnales</taxon>
        <taxon>Sphagnaceae</taxon>
        <taxon>Sphagnum</taxon>
    </lineage>
</organism>
<name>A0ABP0WX85_9BRYO</name>
<dbReference type="InterPro" id="IPR036638">
    <property type="entry name" value="HLH_DNA-bd_sf"/>
</dbReference>
<feature type="compositionally biased region" description="Low complexity" evidence="5">
    <location>
        <begin position="1"/>
        <end position="15"/>
    </location>
</feature>
<feature type="region of interest" description="Disordered" evidence="5">
    <location>
        <begin position="495"/>
        <end position="540"/>
    </location>
</feature>
<accession>A0ABP0WX85</accession>
<dbReference type="Proteomes" id="UP001497444">
    <property type="component" value="Chromosome 3"/>
</dbReference>
<evidence type="ECO:0000256" key="5">
    <source>
        <dbReference type="SAM" id="MobiDB-lite"/>
    </source>
</evidence>
<dbReference type="PANTHER" id="PTHR45914">
    <property type="entry name" value="TRANSCRIPTION FACTOR HEC3-RELATED"/>
    <property type="match status" value="1"/>
</dbReference>
<protein>
    <recommendedName>
        <fullName evidence="6">BHLH domain-containing protein</fullName>
    </recommendedName>
</protein>
<keyword evidence="4" id="KW-0539">Nucleus</keyword>
<dbReference type="PANTHER" id="PTHR45914:SF59">
    <property type="entry name" value="TRANSCRIPTION FACTOR BHLH83-LIKE"/>
    <property type="match status" value="1"/>
</dbReference>
<gene>
    <name evidence="7" type="ORF">CSSPJE1EN1_LOCUS15973</name>
</gene>
<keyword evidence="8" id="KW-1185">Reference proteome</keyword>
<dbReference type="CDD" id="cd11454">
    <property type="entry name" value="bHLH_AtIND_like"/>
    <property type="match status" value="1"/>
</dbReference>
<evidence type="ECO:0000259" key="6">
    <source>
        <dbReference type="PROSITE" id="PS50888"/>
    </source>
</evidence>
<proteinExistence type="predicted"/>
<dbReference type="PROSITE" id="PS50888">
    <property type="entry name" value="BHLH"/>
    <property type="match status" value="1"/>
</dbReference>
<dbReference type="Gene3D" id="4.10.280.10">
    <property type="entry name" value="Helix-loop-helix DNA-binding domain"/>
    <property type="match status" value="1"/>
</dbReference>
<evidence type="ECO:0000256" key="4">
    <source>
        <dbReference type="ARBA" id="ARBA00023242"/>
    </source>
</evidence>
<keyword evidence="2" id="KW-0805">Transcription regulation</keyword>